<reference evidence="4 5" key="1">
    <citation type="submission" date="2019-10" db="EMBL/GenBank/DDBJ databases">
        <title>Complete genome sequence of Vibrio sp. strain THAF100, isolated from non-filtered water from the water column of tank 6 of a marine aquarium containing stony-coral fragments. Water maintained at 26 degree C.</title>
        <authorList>
            <person name="Ruckert C."/>
            <person name="Franco A."/>
            <person name="Kalinowski J."/>
            <person name="Glaeser S."/>
        </authorList>
    </citation>
    <scope>NUCLEOTIDE SEQUENCE [LARGE SCALE GENOMIC DNA]</scope>
    <source>
        <strain evidence="4 5">THAF100</strain>
    </source>
</reference>
<evidence type="ECO:0000313" key="4">
    <source>
        <dbReference type="EMBL" id="QFT24870.1"/>
    </source>
</evidence>
<dbReference type="GO" id="GO:0016758">
    <property type="term" value="F:hexosyltransferase activity"/>
    <property type="evidence" value="ECO:0007669"/>
    <property type="project" value="InterPro"/>
</dbReference>
<dbReference type="PANTHER" id="PTHR43415:SF3">
    <property type="entry name" value="GNAT-FAMILY ACETYLTRANSFERASE"/>
    <property type="match status" value="1"/>
</dbReference>
<dbReference type="Gene3D" id="3.40.50.2000">
    <property type="entry name" value="Glycogen Phosphorylase B"/>
    <property type="match status" value="1"/>
</dbReference>
<dbReference type="Gene3D" id="3.40.50.11190">
    <property type="match status" value="1"/>
</dbReference>
<dbReference type="AlphaFoldDB" id="A0A5P9CF50"/>
<dbReference type="InterPro" id="IPR020023">
    <property type="entry name" value="PseG"/>
</dbReference>
<keyword evidence="4" id="KW-0378">Hydrolase</keyword>
<keyword evidence="5" id="KW-1185">Reference proteome</keyword>
<name>A0A5P9CF50_9VIBR</name>
<dbReference type="EMBL" id="CP045350">
    <property type="protein sequence ID" value="QFT24870.1"/>
    <property type="molecule type" value="Genomic_DNA"/>
</dbReference>
<accession>A0A5P9CF50</accession>
<gene>
    <name evidence="4" type="primary">pseG</name>
    <name evidence="4" type="ORF">FIV01_00120</name>
</gene>
<feature type="domain" description="N-acetyltransferase" evidence="3">
    <location>
        <begin position="357"/>
        <end position="500"/>
    </location>
</feature>
<evidence type="ECO:0000256" key="1">
    <source>
        <dbReference type="PIRSR" id="PIRSR620023-1"/>
    </source>
</evidence>
<evidence type="ECO:0000259" key="3">
    <source>
        <dbReference type="PROSITE" id="PS51186"/>
    </source>
</evidence>
<dbReference type="InterPro" id="IPR007235">
    <property type="entry name" value="Glyco_trans_28_C"/>
</dbReference>
<dbReference type="KEGG" id="vaq:FIV01_00120"/>
<dbReference type="NCBIfam" id="TIGR03590">
    <property type="entry name" value="PseG"/>
    <property type="match status" value="1"/>
</dbReference>
<protein>
    <submittedName>
        <fullName evidence="4">UDP-2,4-diacetamido-2,4, 6-trideoxy-beta-L-altropyranose hydrolase</fullName>
        <ecNumber evidence="4">3.6.1.57</ecNumber>
    </submittedName>
</protein>
<feature type="active site" description="Proton acceptor" evidence="1">
    <location>
        <position position="17"/>
    </location>
</feature>
<dbReference type="Gene3D" id="3.40.630.30">
    <property type="match status" value="1"/>
</dbReference>
<dbReference type="PROSITE" id="PS51186">
    <property type="entry name" value="GNAT"/>
    <property type="match status" value="1"/>
</dbReference>
<evidence type="ECO:0000256" key="2">
    <source>
        <dbReference type="PIRSR" id="PIRSR620023-2"/>
    </source>
</evidence>
<dbReference type="PANTHER" id="PTHR43415">
    <property type="entry name" value="SPERMIDINE N(1)-ACETYLTRANSFERASE"/>
    <property type="match status" value="1"/>
</dbReference>
<organism evidence="4 5">
    <name type="scientific">Vibrio aquimaris</name>
    <dbReference type="NCBI Taxonomy" id="2587862"/>
    <lineage>
        <taxon>Bacteria</taxon>
        <taxon>Pseudomonadati</taxon>
        <taxon>Pseudomonadota</taxon>
        <taxon>Gammaproteobacteria</taxon>
        <taxon>Vibrionales</taxon>
        <taxon>Vibrionaceae</taxon>
        <taxon>Vibrio</taxon>
    </lineage>
</organism>
<feature type="binding site" evidence="2">
    <location>
        <position position="270"/>
    </location>
    <ligand>
        <name>substrate</name>
    </ligand>
</feature>
<evidence type="ECO:0000313" key="5">
    <source>
        <dbReference type="Proteomes" id="UP000326936"/>
    </source>
</evidence>
<dbReference type="Pfam" id="PF13302">
    <property type="entry name" value="Acetyltransf_3"/>
    <property type="match status" value="1"/>
</dbReference>
<dbReference type="OrthoDB" id="9788924at2"/>
<dbReference type="InterPro" id="IPR016181">
    <property type="entry name" value="Acyl_CoA_acyltransferase"/>
</dbReference>
<proteinExistence type="predicted"/>
<sequence>MKVVFRVDASLLIGSGHVMRCMVLADELKRKGHNILFACTPLEGDLRSFISDSGFDVVTLPVPEHKVTPKHQSDYVSWLQKSVLEDARDFIATVKSADLVITDHYAIGKEWQSIAISSLNCRLFALDDLARCHQADLILDQTLGRNKLDYYESNSQVLAGSEYALLKPNFANEREFALSRTLPEGIPKVLISMGGVDVPNATLKVLESLHRHIRAEFTVLLSPRAPHFEEVKAWCLNRTNVRHIAFVSDMAALMLKHDIAIGAPGTTSWERACLGLPNIIVPLADNQQMICEQLVKRKAAKKVAIGDIDKCMLQLYQATLEQWDEYKSANLALCDGRGAKRVTFELEQLFVDARDKFCLTYASQEDIPLVYEWQCHPETRKYALNTSVPAWDEHKVWMSNKIQSATDYFYMVTNRTHGSKVGVVRLDRISEGQYIVSIFVEPNSYGKGIASKVLLMVDAIHPDVTLHAKVLKVNFASQRLFKKARYHQVDEENYIRKPIN</sequence>
<dbReference type="RefSeq" id="WP_152429205.1">
    <property type="nucleotide sequence ID" value="NZ_CBCSDK010000020.1"/>
</dbReference>
<dbReference type="GO" id="GO:0016747">
    <property type="term" value="F:acyltransferase activity, transferring groups other than amino-acyl groups"/>
    <property type="evidence" value="ECO:0007669"/>
    <property type="project" value="InterPro"/>
</dbReference>
<dbReference type="SUPFAM" id="SSF53756">
    <property type="entry name" value="UDP-Glycosyltransferase/glycogen phosphorylase"/>
    <property type="match status" value="1"/>
</dbReference>
<dbReference type="EC" id="3.6.1.57" evidence="4"/>
<dbReference type="InterPro" id="IPR000182">
    <property type="entry name" value="GNAT_dom"/>
</dbReference>
<dbReference type="Proteomes" id="UP000326936">
    <property type="component" value="Chromosome"/>
</dbReference>
<dbReference type="SUPFAM" id="SSF55729">
    <property type="entry name" value="Acyl-CoA N-acyltransferases (Nat)"/>
    <property type="match status" value="1"/>
</dbReference>
<dbReference type="GO" id="GO:0016787">
    <property type="term" value="F:hydrolase activity"/>
    <property type="evidence" value="ECO:0007669"/>
    <property type="project" value="UniProtKB-KW"/>
</dbReference>
<dbReference type="Pfam" id="PF04101">
    <property type="entry name" value="Glyco_tran_28_C"/>
    <property type="match status" value="1"/>
</dbReference>